<keyword evidence="2 4" id="KW-0863">Zinc-finger</keyword>
<dbReference type="Gene3D" id="3.30.40.10">
    <property type="entry name" value="Zinc/RING finger domain, C3HC4 (zinc finger)"/>
    <property type="match status" value="1"/>
</dbReference>
<accession>A0A5B8MUV6</accession>
<dbReference type="InterPro" id="IPR050731">
    <property type="entry name" value="HRD1_E3_ubiq-ligases"/>
</dbReference>
<dbReference type="InterPro" id="IPR001841">
    <property type="entry name" value="Znf_RING"/>
</dbReference>
<name>A0A5B8MUV6_9CHLO</name>
<dbReference type="Proteomes" id="UP000316726">
    <property type="component" value="Chromosome 12"/>
</dbReference>
<dbReference type="GO" id="GO:0061630">
    <property type="term" value="F:ubiquitin protein ligase activity"/>
    <property type="evidence" value="ECO:0007669"/>
    <property type="project" value="TreeGrafter"/>
</dbReference>
<keyword evidence="1" id="KW-0479">Metal-binding</keyword>
<keyword evidence="3" id="KW-0862">Zinc</keyword>
<feature type="domain" description="RING-type" evidence="5">
    <location>
        <begin position="58"/>
        <end position="106"/>
    </location>
</feature>
<dbReference type="GO" id="GO:0043161">
    <property type="term" value="P:proteasome-mediated ubiquitin-dependent protein catabolic process"/>
    <property type="evidence" value="ECO:0007669"/>
    <property type="project" value="TreeGrafter"/>
</dbReference>
<dbReference type="PANTHER" id="PTHR22763:SF162">
    <property type="entry name" value="TRANSMEMBRANE E3 UBIQUITIN-PROTEIN LIGASE 1"/>
    <property type="match status" value="1"/>
</dbReference>
<evidence type="ECO:0000259" key="5">
    <source>
        <dbReference type="PROSITE" id="PS50089"/>
    </source>
</evidence>
<dbReference type="Pfam" id="PF13639">
    <property type="entry name" value="zf-RING_2"/>
    <property type="match status" value="1"/>
</dbReference>
<dbReference type="InterPro" id="IPR013083">
    <property type="entry name" value="Znf_RING/FYVE/PHD"/>
</dbReference>
<sequence length="167" mass="18586">MTIHPNNLFQTPERVSAVFGDGEAGAPGASTSSCCKAERKRRLDFEAGEGKPCECRTCAICLSPLKKKDGSEHKGETFVTPCDHEFHLKCLQSCREFKSSTCPLCRAKLPPGLTPVGARERWEERSREEELAHHFNLNAEYNANYIAMRAARIRLAVAQRYVQTAAS</sequence>
<keyword evidence="7" id="KW-1185">Reference proteome</keyword>
<dbReference type="PANTHER" id="PTHR22763">
    <property type="entry name" value="RING ZINC FINGER PROTEIN"/>
    <property type="match status" value="1"/>
</dbReference>
<evidence type="ECO:0000256" key="1">
    <source>
        <dbReference type="ARBA" id="ARBA00022723"/>
    </source>
</evidence>
<dbReference type="AlphaFoldDB" id="A0A5B8MUV6"/>
<evidence type="ECO:0000313" key="7">
    <source>
        <dbReference type="Proteomes" id="UP000316726"/>
    </source>
</evidence>
<proteinExistence type="predicted"/>
<evidence type="ECO:0000313" key="6">
    <source>
        <dbReference type="EMBL" id="QDZ24137.1"/>
    </source>
</evidence>
<organism evidence="6 7">
    <name type="scientific">Chloropicon primus</name>
    <dbReference type="NCBI Taxonomy" id="1764295"/>
    <lineage>
        <taxon>Eukaryota</taxon>
        <taxon>Viridiplantae</taxon>
        <taxon>Chlorophyta</taxon>
        <taxon>Chloropicophyceae</taxon>
        <taxon>Chloropicales</taxon>
        <taxon>Chloropicaceae</taxon>
        <taxon>Chloropicon</taxon>
    </lineage>
</organism>
<dbReference type="SMART" id="SM00184">
    <property type="entry name" value="RING"/>
    <property type="match status" value="1"/>
</dbReference>
<dbReference type="OrthoDB" id="8062037at2759"/>
<evidence type="ECO:0000256" key="3">
    <source>
        <dbReference type="ARBA" id="ARBA00022833"/>
    </source>
</evidence>
<dbReference type="GO" id="GO:0008270">
    <property type="term" value="F:zinc ion binding"/>
    <property type="evidence" value="ECO:0007669"/>
    <property type="project" value="UniProtKB-KW"/>
</dbReference>
<gene>
    <name evidence="6" type="ORF">A3770_12p66550</name>
</gene>
<evidence type="ECO:0000256" key="2">
    <source>
        <dbReference type="ARBA" id="ARBA00022771"/>
    </source>
</evidence>
<dbReference type="PROSITE" id="PS50089">
    <property type="entry name" value="ZF_RING_2"/>
    <property type="match status" value="1"/>
</dbReference>
<reference evidence="6 7" key="1">
    <citation type="submission" date="2018-07" db="EMBL/GenBank/DDBJ databases">
        <title>The complete nuclear genome of the prasinophyte Chloropicon primus (CCMP1205).</title>
        <authorList>
            <person name="Pombert J.-F."/>
            <person name="Otis C."/>
            <person name="Turmel M."/>
            <person name="Lemieux C."/>
        </authorList>
    </citation>
    <scope>NUCLEOTIDE SEQUENCE [LARGE SCALE GENOMIC DNA]</scope>
    <source>
        <strain evidence="6 7">CCMP1205</strain>
    </source>
</reference>
<dbReference type="EMBL" id="CP031045">
    <property type="protein sequence ID" value="QDZ24137.1"/>
    <property type="molecule type" value="Genomic_DNA"/>
</dbReference>
<evidence type="ECO:0000256" key="4">
    <source>
        <dbReference type="PROSITE-ProRule" id="PRU00175"/>
    </source>
</evidence>
<protein>
    <recommendedName>
        <fullName evidence="5">RING-type domain-containing protein</fullName>
    </recommendedName>
</protein>
<dbReference type="GO" id="GO:0012505">
    <property type="term" value="C:endomembrane system"/>
    <property type="evidence" value="ECO:0007669"/>
    <property type="project" value="TreeGrafter"/>
</dbReference>
<dbReference type="SUPFAM" id="SSF57850">
    <property type="entry name" value="RING/U-box"/>
    <property type="match status" value="1"/>
</dbReference>